<dbReference type="EMBL" id="OW240916">
    <property type="protein sequence ID" value="CAH2292010.1"/>
    <property type="molecule type" value="Genomic_DNA"/>
</dbReference>
<dbReference type="FunFam" id="3.30.2230.10:FF:000003">
    <property type="entry name" value="ubiquitin carboxyl-terminal hydrolase 15 isoform X1"/>
    <property type="match status" value="1"/>
</dbReference>
<keyword evidence="4" id="KW-0479">Metal-binding</keyword>
<protein>
    <recommendedName>
        <fullName evidence="2">ubiquitinyl hydrolase 1</fullName>
        <ecNumber evidence="2">3.4.19.12</ecNumber>
    </recommendedName>
</protein>
<sequence>MASADMRDELTCSICLNIYTDPVTLQCGHNFCQACIRNVLESQVTSGVYTCPDCRSEFEERPTLQRNTTLCNIAKSFLSTHPEQDTSAILCTNCFHAPVPAVKTCLLCEVALCSNHVKVHTKSPEHVFIEPSISLENCKCAVHNEILKFYCTVDHACVCVSCSLFGAHIGHQIKPLSKASDKKKEDLKTIMQTLTSRTEKIDTRVKKLNEYKEKTQEKATSVTERVAAIIRDIKKQLDDLQNQVFCEIYGQNEVASAQIAALIHELDTEKEALSKKMCHIEELCNMTDPWCFLREWSSSSPELCDIMKGTVGYTKVPNVMNLDEGKVWMLVQTGIDEIVTEVKMKLDVNESSEVLLDVTTAGNNVALSHDDEIVTGTCVLPRVESRSAVMAKWGGGGGEPGTPQPQRPACTPSPGLALEPPTNPDPETQKAELMEMLKAPLKKGDEWYLIDSQWFKQWKKYVGYDSWDMCNVGECNPGPVDNSGLFSDAGTPALKEHLIDELHYVLVPTEAWLKLMSWYGSVEGQQPIVRKVVEFGKFVKQCKVEVYLIELKLCNESNPDTLIPRHFSKADTIETIEKEMRNIFSIPVGKETRLWNRYMTNPYEQLTRPEDTVQGAGLYQGQVLVIEQRNADGTWLGLPHG</sequence>
<feature type="domain" description="B box-type" evidence="12">
    <location>
        <begin position="135"/>
        <end position="176"/>
    </location>
</feature>
<dbReference type="InterPro" id="IPR027370">
    <property type="entry name" value="Znf-RING_euk"/>
</dbReference>
<dbReference type="InterPro" id="IPR017907">
    <property type="entry name" value="Znf_RING_CS"/>
</dbReference>
<evidence type="ECO:0000259" key="11">
    <source>
        <dbReference type="PROSITE" id="PS50089"/>
    </source>
</evidence>
<dbReference type="Gene3D" id="3.10.20.90">
    <property type="entry name" value="Phosphatidylinositol 3-kinase Catalytic Subunit, Chain A, domain 1"/>
    <property type="match status" value="1"/>
</dbReference>
<dbReference type="InterPro" id="IPR001841">
    <property type="entry name" value="Znf_RING"/>
</dbReference>
<dbReference type="SUPFAM" id="SSF57845">
    <property type="entry name" value="B-box zinc-binding domain"/>
    <property type="match status" value="1"/>
</dbReference>
<dbReference type="InterPro" id="IPR035927">
    <property type="entry name" value="DUSP-like_sf"/>
</dbReference>
<evidence type="ECO:0000256" key="1">
    <source>
        <dbReference type="ARBA" id="ARBA00000707"/>
    </source>
</evidence>
<dbReference type="PANTHER" id="PTHR25465:SF41">
    <property type="entry name" value="E3 UBIQUITIN-PROTEIN LIGASE RNF135"/>
    <property type="match status" value="1"/>
</dbReference>
<keyword evidence="8" id="KW-0862">Zinc</keyword>
<evidence type="ECO:0000256" key="4">
    <source>
        <dbReference type="ARBA" id="ARBA00022723"/>
    </source>
</evidence>
<name>A0AAD1S3I4_PELCU</name>
<dbReference type="GO" id="GO:0006508">
    <property type="term" value="P:proteolysis"/>
    <property type="evidence" value="ECO:0007669"/>
    <property type="project" value="UniProtKB-KW"/>
</dbReference>
<dbReference type="InterPro" id="IPR028135">
    <property type="entry name" value="Ub_USP-typ"/>
</dbReference>
<keyword evidence="7" id="KW-0378">Hydrolase</keyword>
<dbReference type="InterPro" id="IPR058030">
    <property type="entry name" value="TRIM8/14/16/25/29/45/65_CC"/>
</dbReference>
<keyword evidence="5 9" id="KW-0863">Zinc-finger</keyword>
<evidence type="ECO:0000256" key="3">
    <source>
        <dbReference type="ARBA" id="ARBA00022670"/>
    </source>
</evidence>
<dbReference type="AlphaFoldDB" id="A0AAD1S3I4"/>
<dbReference type="Gene3D" id="3.30.160.60">
    <property type="entry name" value="Classic Zinc Finger"/>
    <property type="match status" value="1"/>
</dbReference>
<evidence type="ECO:0000256" key="5">
    <source>
        <dbReference type="ARBA" id="ARBA00022771"/>
    </source>
</evidence>
<dbReference type="SMART" id="SM00184">
    <property type="entry name" value="RING"/>
    <property type="match status" value="1"/>
</dbReference>
<dbReference type="PANTHER" id="PTHR25465">
    <property type="entry name" value="B-BOX DOMAIN CONTAINING"/>
    <property type="match status" value="1"/>
</dbReference>
<dbReference type="EC" id="3.4.19.12" evidence="2"/>
<keyword evidence="6" id="KW-0833">Ubl conjugation pathway</keyword>
<evidence type="ECO:0000256" key="10">
    <source>
        <dbReference type="SAM" id="MobiDB-lite"/>
    </source>
</evidence>
<dbReference type="InterPro" id="IPR006615">
    <property type="entry name" value="Pept_C19_DUSP"/>
</dbReference>
<feature type="domain" description="DUSP" evidence="13">
    <location>
        <begin position="424"/>
        <end position="533"/>
    </location>
</feature>
<dbReference type="SUPFAM" id="SSF143791">
    <property type="entry name" value="DUSP-like"/>
    <property type="match status" value="1"/>
</dbReference>
<dbReference type="SUPFAM" id="SSF57850">
    <property type="entry name" value="RING/U-box"/>
    <property type="match status" value="1"/>
</dbReference>
<evidence type="ECO:0000256" key="6">
    <source>
        <dbReference type="ARBA" id="ARBA00022786"/>
    </source>
</evidence>
<dbReference type="Gene3D" id="3.30.2230.10">
    <property type="entry name" value="DUSP-like"/>
    <property type="match status" value="1"/>
</dbReference>
<keyword evidence="7" id="KW-0788">Thiol protease</keyword>
<dbReference type="Pfam" id="PF25600">
    <property type="entry name" value="TRIM_CC"/>
    <property type="match status" value="1"/>
</dbReference>
<dbReference type="InterPro" id="IPR013083">
    <property type="entry name" value="Znf_RING/FYVE/PHD"/>
</dbReference>
<dbReference type="InterPro" id="IPR000315">
    <property type="entry name" value="Znf_B-box"/>
</dbReference>
<feature type="domain" description="RING-type" evidence="11">
    <location>
        <begin position="12"/>
        <end position="55"/>
    </location>
</feature>
<dbReference type="GO" id="GO:0008270">
    <property type="term" value="F:zinc ion binding"/>
    <property type="evidence" value="ECO:0007669"/>
    <property type="project" value="UniProtKB-KW"/>
</dbReference>
<evidence type="ECO:0000256" key="7">
    <source>
        <dbReference type="ARBA" id="ARBA00022807"/>
    </source>
</evidence>
<dbReference type="InterPro" id="IPR051051">
    <property type="entry name" value="E3_ubiq-ligase_TRIM/RNF"/>
</dbReference>
<evidence type="ECO:0000259" key="13">
    <source>
        <dbReference type="PROSITE" id="PS51283"/>
    </source>
</evidence>
<evidence type="ECO:0000313" key="15">
    <source>
        <dbReference type="Proteomes" id="UP001295444"/>
    </source>
</evidence>
<dbReference type="PROSITE" id="PS50089">
    <property type="entry name" value="ZF_RING_2"/>
    <property type="match status" value="1"/>
</dbReference>
<proteinExistence type="predicted"/>
<evidence type="ECO:0000256" key="2">
    <source>
        <dbReference type="ARBA" id="ARBA00012759"/>
    </source>
</evidence>
<dbReference type="Pfam" id="PF06337">
    <property type="entry name" value="DUSP"/>
    <property type="match status" value="1"/>
</dbReference>
<dbReference type="PROSITE" id="PS50119">
    <property type="entry name" value="ZF_BBOX"/>
    <property type="match status" value="1"/>
</dbReference>
<dbReference type="Gene3D" id="3.30.40.10">
    <property type="entry name" value="Zinc/RING finger domain, C3HC4 (zinc finger)"/>
    <property type="match status" value="1"/>
</dbReference>
<evidence type="ECO:0000256" key="8">
    <source>
        <dbReference type="ARBA" id="ARBA00022833"/>
    </source>
</evidence>
<feature type="region of interest" description="Disordered" evidence="10">
    <location>
        <begin position="393"/>
        <end position="426"/>
    </location>
</feature>
<evidence type="ECO:0000259" key="12">
    <source>
        <dbReference type="PROSITE" id="PS50119"/>
    </source>
</evidence>
<dbReference type="Proteomes" id="UP001295444">
    <property type="component" value="Chromosome 05"/>
</dbReference>
<accession>A0AAD1S3I4</accession>
<comment type="catalytic activity">
    <reaction evidence="1">
        <text>Thiol-dependent hydrolysis of ester, thioester, amide, peptide and isopeptide bonds formed by the C-terminal Gly of ubiquitin (a 76-residue protein attached to proteins as an intracellular targeting signal).</text>
        <dbReference type="EC" id="3.4.19.12"/>
    </reaction>
</comment>
<dbReference type="SMART" id="SM00695">
    <property type="entry name" value="DUSP"/>
    <property type="match status" value="1"/>
</dbReference>
<dbReference type="Pfam" id="PF13445">
    <property type="entry name" value="zf-RING_UBOX"/>
    <property type="match status" value="1"/>
</dbReference>
<dbReference type="PROSITE" id="PS51283">
    <property type="entry name" value="DUSP"/>
    <property type="match status" value="1"/>
</dbReference>
<gene>
    <name evidence="14" type="ORF">PECUL_23A020294</name>
</gene>
<dbReference type="CDD" id="cd19769">
    <property type="entry name" value="Bbox2_TRIM16-like"/>
    <property type="match status" value="1"/>
</dbReference>
<keyword evidence="3" id="KW-0645">Protease</keyword>
<evidence type="ECO:0000256" key="9">
    <source>
        <dbReference type="PROSITE-ProRule" id="PRU00024"/>
    </source>
</evidence>
<dbReference type="GO" id="GO:0016874">
    <property type="term" value="F:ligase activity"/>
    <property type="evidence" value="ECO:0007669"/>
    <property type="project" value="UniProtKB-KW"/>
</dbReference>
<reference evidence="14" key="1">
    <citation type="submission" date="2022-03" db="EMBL/GenBank/DDBJ databases">
        <authorList>
            <person name="Alioto T."/>
            <person name="Alioto T."/>
            <person name="Gomez Garrido J."/>
        </authorList>
    </citation>
    <scope>NUCLEOTIDE SEQUENCE</scope>
</reference>
<dbReference type="Pfam" id="PF00643">
    <property type="entry name" value="zf-B_box"/>
    <property type="match status" value="1"/>
</dbReference>
<keyword evidence="14" id="KW-0436">Ligase</keyword>
<evidence type="ECO:0000313" key="14">
    <source>
        <dbReference type="EMBL" id="CAH2292010.1"/>
    </source>
</evidence>
<keyword evidence="15" id="KW-1185">Reference proteome</keyword>
<dbReference type="Pfam" id="PF14836">
    <property type="entry name" value="Ubiquitin_3"/>
    <property type="match status" value="1"/>
</dbReference>
<dbReference type="GO" id="GO:0004843">
    <property type="term" value="F:cysteine-type deubiquitinase activity"/>
    <property type="evidence" value="ECO:0007669"/>
    <property type="project" value="UniProtKB-EC"/>
</dbReference>
<dbReference type="SMART" id="SM00336">
    <property type="entry name" value="BBOX"/>
    <property type="match status" value="1"/>
</dbReference>
<organism evidence="14 15">
    <name type="scientific">Pelobates cultripes</name>
    <name type="common">Western spadefoot toad</name>
    <dbReference type="NCBI Taxonomy" id="61616"/>
    <lineage>
        <taxon>Eukaryota</taxon>
        <taxon>Metazoa</taxon>
        <taxon>Chordata</taxon>
        <taxon>Craniata</taxon>
        <taxon>Vertebrata</taxon>
        <taxon>Euteleostomi</taxon>
        <taxon>Amphibia</taxon>
        <taxon>Batrachia</taxon>
        <taxon>Anura</taxon>
        <taxon>Pelobatoidea</taxon>
        <taxon>Pelobatidae</taxon>
        <taxon>Pelobates</taxon>
    </lineage>
</organism>
<dbReference type="PROSITE" id="PS00518">
    <property type="entry name" value="ZF_RING_1"/>
    <property type="match status" value="1"/>
</dbReference>